<gene>
    <name evidence="1" type="ORF">F7725_026063</name>
</gene>
<protein>
    <submittedName>
        <fullName evidence="1">Uncharacterized protein</fullName>
    </submittedName>
</protein>
<keyword evidence="2" id="KW-1185">Reference proteome</keyword>
<evidence type="ECO:0000313" key="1">
    <source>
        <dbReference type="EMBL" id="KAF3832398.1"/>
    </source>
</evidence>
<dbReference type="Proteomes" id="UP000518266">
    <property type="component" value="Unassembled WGS sequence"/>
</dbReference>
<organism evidence="1 2">
    <name type="scientific">Dissostichus mawsoni</name>
    <name type="common">Antarctic cod</name>
    <dbReference type="NCBI Taxonomy" id="36200"/>
    <lineage>
        <taxon>Eukaryota</taxon>
        <taxon>Metazoa</taxon>
        <taxon>Chordata</taxon>
        <taxon>Craniata</taxon>
        <taxon>Vertebrata</taxon>
        <taxon>Euteleostomi</taxon>
        <taxon>Actinopterygii</taxon>
        <taxon>Neopterygii</taxon>
        <taxon>Teleostei</taxon>
        <taxon>Neoteleostei</taxon>
        <taxon>Acanthomorphata</taxon>
        <taxon>Eupercaria</taxon>
        <taxon>Perciformes</taxon>
        <taxon>Notothenioidei</taxon>
        <taxon>Nototheniidae</taxon>
        <taxon>Dissostichus</taxon>
    </lineage>
</organism>
<dbReference type="EMBL" id="JAAKFY010000027">
    <property type="protein sequence ID" value="KAF3832398.1"/>
    <property type="molecule type" value="Genomic_DNA"/>
</dbReference>
<evidence type="ECO:0000313" key="2">
    <source>
        <dbReference type="Proteomes" id="UP000518266"/>
    </source>
</evidence>
<dbReference type="OrthoDB" id="547231at2759"/>
<proteinExistence type="predicted"/>
<reference evidence="1 2" key="1">
    <citation type="submission" date="2020-03" db="EMBL/GenBank/DDBJ databases">
        <title>Dissostichus mawsoni Genome sequencing and assembly.</title>
        <authorList>
            <person name="Park H."/>
        </authorList>
    </citation>
    <scope>NUCLEOTIDE SEQUENCE [LARGE SCALE GENOMIC DNA]</scope>
    <source>
        <strain evidence="1">DM0001</strain>
        <tissue evidence="1">Muscle</tissue>
    </source>
</reference>
<name>A0A7J5X7H4_DISMA</name>
<dbReference type="AlphaFoldDB" id="A0A7J5X7H4"/>
<sequence>MCCRVAAGRAGNTSIQITRMAEKAYLLGTVDDMGTELDGPLEVLQKKHFLTHCLSLDKDMGSSRQWDEQPFDKEAGKINESLRFDKAYSYDQHIKCNQTKHYLTHNVLCRYRPKDSGDIPTVIASVPFLQSMISTPCSPVYALNTKQQTLVIQGEQESSCSAGRQSQLFSFTLGEPGIMEQYIISYPDSQRQQNTLEEACNIYLRQRALSVDERNKAIAHTWKQLQDTAELEQQRHSRAAAS</sequence>
<accession>A0A7J5X7H4</accession>
<comment type="caution">
    <text evidence="1">The sequence shown here is derived from an EMBL/GenBank/DDBJ whole genome shotgun (WGS) entry which is preliminary data.</text>
</comment>